<gene>
    <name evidence="1" type="ORF">TNCT_509011</name>
</gene>
<dbReference type="OrthoDB" id="6753189at2759"/>
<dbReference type="Proteomes" id="UP000887116">
    <property type="component" value="Unassembled WGS sequence"/>
</dbReference>
<comment type="caution">
    <text evidence="1">The sequence shown here is derived from an EMBL/GenBank/DDBJ whole genome shotgun (WGS) entry which is preliminary data.</text>
</comment>
<name>A0A8X6KFP7_TRICU</name>
<sequence length="80" mass="9450">MQVYDSRYPDRKIPKHQMFARKYCILCEQDSPCNNMHDTRRRRLTWTVNVKERVLQSFEDNPNTSTLVIAQQLGVCQSCG</sequence>
<keyword evidence="2" id="KW-1185">Reference proteome</keyword>
<evidence type="ECO:0000313" key="2">
    <source>
        <dbReference type="Proteomes" id="UP000887116"/>
    </source>
</evidence>
<accession>A0A8X6KFP7</accession>
<dbReference type="AlphaFoldDB" id="A0A8X6KFP7"/>
<organism evidence="1 2">
    <name type="scientific">Trichonephila clavata</name>
    <name type="common">Joro spider</name>
    <name type="synonym">Nephila clavata</name>
    <dbReference type="NCBI Taxonomy" id="2740835"/>
    <lineage>
        <taxon>Eukaryota</taxon>
        <taxon>Metazoa</taxon>
        <taxon>Ecdysozoa</taxon>
        <taxon>Arthropoda</taxon>
        <taxon>Chelicerata</taxon>
        <taxon>Arachnida</taxon>
        <taxon>Araneae</taxon>
        <taxon>Araneomorphae</taxon>
        <taxon>Entelegynae</taxon>
        <taxon>Araneoidea</taxon>
        <taxon>Nephilidae</taxon>
        <taxon>Trichonephila</taxon>
    </lineage>
</organism>
<evidence type="ECO:0000313" key="1">
    <source>
        <dbReference type="EMBL" id="GFQ72334.1"/>
    </source>
</evidence>
<protein>
    <submittedName>
        <fullName evidence="1">Uncharacterized protein</fullName>
    </submittedName>
</protein>
<proteinExistence type="predicted"/>
<reference evidence="1" key="1">
    <citation type="submission" date="2020-07" db="EMBL/GenBank/DDBJ databases">
        <title>Multicomponent nature underlies the extraordinary mechanical properties of spider dragline silk.</title>
        <authorList>
            <person name="Kono N."/>
            <person name="Nakamura H."/>
            <person name="Mori M."/>
            <person name="Yoshida Y."/>
            <person name="Ohtoshi R."/>
            <person name="Malay A.D."/>
            <person name="Moran D.A.P."/>
            <person name="Tomita M."/>
            <person name="Numata K."/>
            <person name="Arakawa K."/>
        </authorList>
    </citation>
    <scope>NUCLEOTIDE SEQUENCE</scope>
</reference>
<dbReference type="EMBL" id="BMAO01001310">
    <property type="protein sequence ID" value="GFQ72334.1"/>
    <property type="molecule type" value="Genomic_DNA"/>
</dbReference>